<evidence type="ECO:0000256" key="3">
    <source>
        <dbReference type="ARBA" id="ARBA00004664"/>
    </source>
</evidence>
<feature type="domain" description="Indole-3-glycerol phosphate synthase" evidence="17">
    <location>
        <begin position="23"/>
        <end position="272"/>
    </location>
</feature>
<dbReference type="PANTHER" id="PTHR22854">
    <property type="entry name" value="TRYPTOPHAN BIOSYNTHESIS PROTEIN"/>
    <property type="match status" value="1"/>
</dbReference>
<dbReference type="PANTHER" id="PTHR22854:SF2">
    <property type="entry name" value="INDOLE-3-GLYCEROL-PHOSPHATE SYNTHASE"/>
    <property type="match status" value="1"/>
</dbReference>
<gene>
    <name evidence="15" type="primary">trpC</name>
    <name evidence="16" type="synonym">trpF</name>
    <name evidence="19" type="ORF">VIBR0546_15536</name>
</gene>
<dbReference type="EC" id="4.1.1.48" evidence="15"/>
<comment type="catalytic activity">
    <reaction evidence="2 15">
        <text>1-(2-carboxyphenylamino)-1-deoxy-D-ribulose 5-phosphate + H(+) = (1S,2R)-1-C-(indol-3-yl)glycerol 3-phosphate + CO2 + H2O</text>
        <dbReference type="Rhea" id="RHEA:23476"/>
        <dbReference type="ChEBI" id="CHEBI:15377"/>
        <dbReference type="ChEBI" id="CHEBI:15378"/>
        <dbReference type="ChEBI" id="CHEBI:16526"/>
        <dbReference type="ChEBI" id="CHEBI:58613"/>
        <dbReference type="ChEBI" id="CHEBI:58866"/>
        <dbReference type="EC" id="4.1.1.48"/>
    </reaction>
</comment>
<evidence type="ECO:0000256" key="13">
    <source>
        <dbReference type="ARBA" id="ARBA00023268"/>
    </source>
</evidence>
<organism evidence="19 20">
    <name type="scientific">Vibrio brasiliensis LMG 20546</name>
    <dbReference type="NCBI Taxonomy" id="945543"/>
    <lineage>
        <taxon>Bacteria</taxon>
        <taxon>Pseudomonadati</taxon>
        <taxon>Pseudomonadota</taxon>
        <taxon>Gammaproteobacteria</taxon>
        <taxon>Vibrionales</taxon>
        <taxon>Vibrionaceae</taxon>
        <taxon>Vibrio</taxon>
        <taxon>Vibrio oreintalis group</taxon>
    </lineage>
</organism>
<dbReference type="InterPro" id="IPR011060">
    <property type="entry name" value="RibuloseP-bd_barrel"/>
</dbReference>
<evidence type="ECO:0000256" key="2">
    <source>
        <dbReference type="ARBA" id="ARBA00001633"/>
    </source>
</evidence>
<name>E8LSB8_9VIBR</name>
<dbReference type="STRING" id="945543.VIBR0546_15536"/>
<dbReference type="eggNOG" id="COG0134">
    <property type="taxonomic scope" value="Bacteria"/>
</dbReference>
<evidence type="ECO:0000256" key="8">
    <source>
        <dbReference type="ARBA" id="ARBA00022793"/>
    </source>
</evidence>
<dbReference type="Gene3D" id="3.20.20.70">
    <property type="entry name" value="Aldolase class I"/>
    <property type="match status" value="2"/>
</dbReference>
<evidence type="ECO:0000256" key="16">
    <source>
        <dbReference type="HAMAP-Rule" id="MF_00135"/>
    </source>
</evidence>
<accession>E8LSB8</accession>
<evidence type="ECO:0000256" key="10">
    <source>
        <dbReference type="ARBA" id="ARBA00023141"/>
    </source>
</evidence>
<keyword evidence="12 15" id="KW-0456">Lyase</keyword>
<evidence type="ECO:0000313" key="20">
    <source>
        <dbReference type="Proteomes" id="UP000004371"/>
    </source>
</evidence>
<evidence type="ECO:0000256" key="7">
    <source>
        <dbReference type="ARBA" id="ARBA00022605"/>
    </source>
</evidence>
<dbReference type="GO" id="GO:0000162">
    <property type="term" value="P:L-tryptophan biosynthetic process"/>
    <property type="evidence" value="ECO:0007669"/>
    <property type="project" value="UniProtKB-UniRule"/>
</dbReference>
<dbReference type="InterPro" id="IPR013785">
    <property type="entry name" value="Aldolase_TIM"/>
</dbReference>
<dbReference type="PROSITE" id="PS00614">
    <property type="entry name" value="IGPS"/>
    <property type="match status" value="1"/>
</dbReference>
<comment type="similarity">
    <text evidence="6">In the C-terminal section; belongs to the TrpF family.</text>
</comment>
<dbReference type="InterPro" id="IPR001468">
    <property type="entry name" value="Indole-3-GlycerolPSynthase_CS"/>
</dbReference>
<dbReference type="Proteomes" id="UP000004371">
    <property type="component" value="Unassembled WGS sequence"/>
</dbReference>
<comment type="pathway">
    <text evidence="3 16">Amino-acid biosynthesis; L-tryptophan biosynthesis; L-tryptophan from chorismate: step 3/5.</text>
</comment>
<keyword evidence="11 16" id="KW-0413">Isomerase</keyword>
<dbReference type="HAMAP" id="MF_00135">
    <property type="entry name" value="PRAI"/>
    <property type="match status" value="1"/>
</dbReference>
<dbReference type="EMBL" id="AEVS01000045">
    <property type="protein sequence ID" value="EGA66365.1"/>
    <property type="molecule type" value="Genomic_DNA"/>
</dbReference>
<keyword evidence="20" id="KW-1185">Reference proteome</keyword>
<keyword evidence="8 15" id="KW-0210">Decarboxylase</keyword>
<keyword evidence="10 15" id="KW-0057">Aromatic amino acid biosynthesis</keyword>
<evidence type="ECO:0000313" key="19">
    <source>
        <dbReference type="EMBL" id="EGA66365.1"/>
    </source>
</evidence>
<feature type="domain" description="N-(5'phosphoribosyl) anthranilate isomerase (PRAI)" evidence="18">
    <location>
        <begin position="278"/>
        <end position="467"/>
    </location>
</feature>
<dbReference type="GO" id="GO:0004425">
    <property type="term" value="F:indole-3-glycerol-phosphate synthase activity"/>
    <property type="evidence" value="ECO:0007669"/>
    <property type="project" value="UniProtKB-UniRule"/>
</dbReference>
<dbReference type="HAMAP" id="MF_00134_B">
    <property type="entry name" value="IGPS_B"/>
    <property type="match status" value="1"/>
</dbReference>
<comment type="catalytic activity">
    <reaction evidence="1 16">
        <text>N-(5-phospho-beta-D-ribosyl)anthranilate = 1-(2-carboxyphenylamino)-1-deoxy-D-ribulose 5-phosphate</text>
        <dbReference type="Rhea" id="RHEA:21540"/>
        <dbReference type="ChEBI" id="CHEBI:18277"/>
        <dbReference type="ChEBI" id="CHEBI:58613"/>
        <dbReference type="EC" id="5.3.1.24"/>
    </reaction>
</comment>
<evidence type="ECO:0000256" key="4">
    <source>
        <dbReference type="ARBA" id="ARBA00004696"/>
    </source>
</evidence>
<evidence type="ECO:0000256" key="5">
    <source>
        <dbReference type="ARBA" id="ARBA00007902"/>
    </source>
</evidence>
<evidence type="ECO:0000256" key="1">
    <source>
        <dbReference type="ARBA" id="ARBA00001164"/>
    </source>
</evidence>
<evidence type="ECO:0000259" key="17">
    <source>
        <dbReference type="Pfam" id="PF00218"/>
    </source>
</evidence>
<dbReference type="InterPro" id="IPR001240">
    <property type="entry name" value="PRAI_dom"/>
</dbReference>
<dbReference type="Pfam" id="PF00697">
    <property type="entry name" value="PRAI"/>
    <property type="match status" value="1"/>
</dbReference>
<keyword evidence="9 15" id="KW-0822">Tryptophan biosynthesis</keyword>
<evidence type="ECO:0000256" key="9">
    <source>
        <dbReference type="ARBA" id="ARBA00022822"/>
    </source>
</evidence>
<dbReference type="InterPro" id="IPR045186">
    <property type="entry name" value="Indole-3-glycerol_P_synth"/>
</dbReference>
<comment type="caution">
    <text evidence="19">The sequence shown here is derived from an EMBL/GenBank/DDBJ whole genome shotgun (WGS) entry which is preliminary data.</text>
</comment>
<dbReference type="UniPathway" id="UPA00035">
    <property type="reaction ID" value="UER00042"/>
</dbReference>
<dbReference type="CDD" id="cd00405">
    <property type="entry name" value="PRAI"/>
    <property type="match status" value="1"/>
</dbReference>
<comment type="function">
    <text evidence="14">Bifunctional enzyme that catalyzes two sequential steps of tryptophan biosynthetic pathway. The first reaction is catalyzed by the isomerase, coded by the TrpF domain; the second reaction is catalyzed by the synthase, coded by the TrpC domain.</text>
</comment>
<evidence type="ECO:0000256" key="15">
    <source>
        <dbReference type="HAMAP-Rule" id="MF_00134"/>
    </source>
</evidence>
<evidence type="ECO:0000256" key="6">
    <source>
        <dbReference type="ARBA" id="ARBA00009847"/>
    </source>
</evidence>
<dbReference type="EC" id="5.3.1.24" evidence="16"/>
<dbReference type="NCBIfam" id="NF006945">
    <property type="entry name" value="PRK09427.1"/>
    <property type="match status" value="1"/>
</dbReference>
<dbReference type="FunFam" id="3.20.20.70:FF:000024">
    <property type="entry name" value="Indole-3-glycerol phosphate synthase"/>
    <property type="match status" value="1"/>
</dbReference>
<evidence type="ECO:0000259" key="18">
    <source>
        <dbReference type="Pfam" id="PF00697"/>
    </source>
</evidence>
<protein>
    <recommendedName>
        <fullName evidence="15 16">Multifunctional fusion protein</fullName>
    </recommendedName>
    <domain>
        <recommendedName>
            <fullName evidence="15">Indole-3-glycerol phosphate synthase</fullName>
            <shortName evidence="15">IGPS</shortName>
            <ecNumber evidence="15">4.1.1.48</ecNumber>
        </recommendedName>
    </domain>
    <domain>
        <recommendedName>
            <fullName evidence="16">N-(5'-phosphoribosyl)anthranilate isomerase</fullName>
            <shortName evidence="16">PRAI</shortName>
            <ecNumber evidence="16">5.3.1.24</ecNumber>
        </recommendedName>
    </domain>
</protein>
<comment type="similarity">
    <text evidence="15">Belongs to the TrpC family.</text>
</comment>
<keyword evidence="7 15" id="KW-0028">Amino-acid biosynthesis</keyword>
<dbReference type="OrthoDB" id="9804217at2"/>
<dbReference type="GO" id="GO:0004640">
    <property type="term" value="F:phosphoribosylanthranilate isomerase activity"/>
    <property type="evidence" value="ECO:0007669"/>
    <property type="project" value="UniProtKB-UniRule"/>
</dbReference>
<keyword evidence="13" id="KW-0511">Multifunctional enzyme</keyword>
<comment type="similarity">
    <text evidence="5">In the N-terminal section; belongs to the TrpC family.</text>
</comment>
<dbReference type="CDD" id="cd00331">
    <property type="entry name" value="IGPS"/>
    <property type="match status" value="1"/>
</dbReference>
<comment type="pathway">
    <text evidence="4 15">Amino-acid biosynthesis; L-tryptophan biosynthesis; L-tryptophan from chorismate: step 4/5.</text>
</comment>
<dbReference type="SUPFAM" id="SSF51366">
    <property type="entry name" value="Ribulose-phoshate binding barrel"/>
    <property type="match status" value="2"/>
</dbReference>
<dbReference type="eggNOG" id="COG0135">
    <property type="taxonomic scope" value="Bacteria"/>
</dbReference>
<dbReference type="InterPro" id="IPR013798">
    <property type="entry name" value="Indole-3-glycerol_P_synth_dom"/>
</dbReference>
<evidence type="ECO:0000256" key="12">
    <source>
        <dbReference type="ARBA" id="ARBA00023239"/>
    </source>
</evidence>
<dbReference type="NCBIfam" id="NF001377">
    <property type="entry name" value="PRK00278.2-4"/>
    <property type="match status" value="1"/>
</dbReference>
<evidence type="ECO:0000256" key="11">
    <source>
        <dbReference type="ARBA" id="ARBA00023235"/>
    </source>
</evidence>
<dbReference type="AlphaFoldDB" id="E8LSB8"/>
<dbReference type="Pfam" id="PF00218">
    <property type="entry name" value="IGPS"/>
    <property type="match status" value="1"/>
</dbReference>
<proteinExistence type="inferred from homology"/>
<sequence length="475" mass="52569">MTQVKEKLSEHVSVKEAEMAEVLAKIVRDKYQWVAERKQSQPLETFRDTLVASDRSFYQALNQQQTVFITECKKASPSKGLIRDDFDLDYIASVYNDHANAISVLTDEKYFQGSFEFLPQVRKQAKQPILCKDFMVDSYQVYLARHYSADAILLMLSVLDDQEYAQLAEVAHSLDMGVLTEVSNEDELHRAVKLGAKVIGINNRNLRDLSTDLNRTKELAPTIRQLAPEATIISESGIYTHQQVRDLAQFADGFLIGSSLMAEENLELAVRKVTMGENKVCGLTHPDDAAKAYQAGAVFGGLIFVEQSKRHVDMEAARLTMSGAPLNYVGVFQNHDAKQIIDTVSELGLSAVQLHGAEDQQFVNQLKAQLPAQVEIWKAYGVSQSVPELINDNVDRHLLDTKVGSQVGGTGLVFDWSLIGDPSKVMLAGGITPFNAQKAAEQGCLGLDLNSGVEHSPGKKDGEKLEQAFCAIRNY</sequence>
<evidence type="ECO:0000256" key="14">
    <source>
        <dbReference type="ARBA" id="ARBA00025592"/>
    </source>
</evidence>
<dbReference type="RefSeq" id="WP_006878714.1">
    <property type="nucleotide sequence ID" value="NZ_AEVS01000045.1"/>
</dbReference>
<comment type="similarity">
    <text evidence="16">Belongs to the TrpF family.</text>
</comment>
<reference evidence="19 20" key="1">
    <citation type="journal article" date="2012" name="Int. J. Syst. Evol. Microbiol.">
        <title>Vibrio caribbeanicus sp. nov., isolated from the marine sponge Scleritoderma cyanea.</title>
        <authorList>
            <person name="Hoffmann M."/>
            <person name="Monday S.R."/>
            <person name="Allard M.W."/>
            <person name="Strain E.A."/>
            <person name="Whittaker P."/>
            <person name="Naum M."/>
            <person name="McCarthy P.J."/>
            <person name="Lopez J.V."/>
            <person name="Fischer M."/>
            <person name="Brown E.W."/>
        </authorList>
    </citation>
    <scope>NUCLEOTIDE SEQUENCE [LARGE SCALE GENOMIC DNA]</scope>
    <source>
        <strain evidence="19 20">LMG 20546</strain>
    </source>
</reference>